<dbReference type="Proteomes" id="UP001059596">
    <property type="component" value="Chromosome 3R"/>
</dbReference>
<sequence>RQQCKRRGNKLSECHKICFFNAVSNNGYQFWRNFCQLNCQYSQKLMVLYTPFYKVTSESSKGNQAKRMRND</sequence>
<keyword evidence="2" id="KW-1185">Reference proteome</keyword>
<protein>
    <submittedName>
        <fullName evidence="1">Uncharacterized protein</fullName>
    </submittedName>
</protein>
<proteinExistence type="predicted"/>
<dbReference type="EMBL" id="JAMKOV010000001">
    <property type="protein sequence ID" value="KAI8045720.1"/>
    <property type="molecule type" value="Genomic_DNA"/>
</dbReference>
<name>A0A9P9YZC8_9MUSC</name>
<feature type="non-terminal residue" evidence="1">
    <location>
        <position position="71"/>
    </location>
</feature>
<comment type="caution">
    <text evidence="1">The sequence shown here is derived from an EMBL/GenBank/DDBJ whole genome shotgun (WGS) entry which is preliminary data.</text>
</comment>
<accession>A0A9P9YZC8</accession>
<reference evidence="1" key="1">
    <citation type="journal article" date="2023" name="Genome Biol. Evol.">
        <title>Long-read-based Genome Assembly of Drosophila gunungcola Reveals Fewer Chemosensory Genes in Flower-breeding Species.</title>
        <authorList>
            <person name="Negi A."/>
            <person name="Liao B.Y."/>
            <person name="Yeh S.D."/>
        </authorList>
    </citation>
    <scope>NUCLEOTIDE SEQUENCE</scope>
    <source>
        <strain evidence="1">Sukarami</strain>
    </source>
</reference>
<gene>
    <name evidence="1" type="ORF">M5D96_001904</name>
</gene>
<organism evidence="1 2">
    <name type="scientific">Drosophila gunungcola</name>
    <name type="common">fruit fly</name>
    <dbReference type="NCBI Taxonomy" id="103775"/>
    <lineage>
        <taxon>Eukaryota</taxon>
        <taxon>Metazoa</taxon>
        <taxon>Ecdysozoa</taxon>
        <taxon>Arthropoda</taxon>
        <taxon>Hexapoda</taxon>
        <taxon>Insecta</taxon>
        <taxon>Pterygota</taxon>
        <taxon>Neoptera</taxon>
        <taxon>Endopterygota</taxon>
        <taxon>Diptera</taxon>
        <taxon>Brachycera</taxon>
        <taxon>Muscomorpha</taxon>
        <taxon>Ephydroidea</taxon>
        <taxon>Drosophilidae</taxon>
        <taxon>Drosophila</taxon>
        <taxon>Sophophora</taxon>
    </lineage>
</organism>
<dbReference type="AlphaFoldDB" id="A0A9P9YZC8"/>
<evidence type="ECO:0000313" key="1">
    <source>
        <dbReference type="EMBL" id="KAI8045720.1"/>
    </source>
</evidence>
<evidence type="ECO:0000313" key="2">
    <source>
        <dbReference type="Proteomes" id="UP001059596"/>
    </source>
</evidence>